<organism evidence="1 2">
    <name type="scientific">Candidatus Accumulibacter meliphilus</name>
    <dbReference type="NCBI Taxonomy" id="2211374"/>
    <lineage>
        <taxon>Bacteria</taxon>
        <taxon>Pseudomonadati</taxon>
        <taxon>Pseudomonadota</taxon>
        <taxon>Betaproteobacteria</taxon>
        <taxon>Candidatus Accumulibacter</taxon>
    </lineage>
</organism>
<name>A0A369XML8_9PROT</name>
<evidence type="ECO:0000313" key="2">
    <source>
        <dbReference type="Proteomes" id="UP000253831"/>
    </source>
</evidence>
<accession>A0A369XML8</accession>
<sequence>MKMKIDEIFPHVVGDRCSLKDQLFQRAKEQGLSAEQANECFASVPSPLIDSGAFLDNLTGLWRYEFGVPFEIEGTYVWGAHMWVPVDYLHRAIITANDRLSEQARSAYYTRLNEPERHAVTLTEMIPGSKLPTGVPAEFEVSGYGAGNSTVDWVVHTNSRRVLLDVKTRSRDFIEQMAREDGGKEMPEPEHDPALLFRSLDKKFRPENPDELLQGIWIATHIQQSVDALNKAFGALDPKKVHFAILGDWESDVHLLVRREADREYLLDLFGATPSTRFTFTP</sequence>
<dbReference type="Proteomes" id="UP000253831">
    <property type="component" value="Unassembled WGS sequence"/>
</dbReference>
<dbReference type="EMBL" id="QPGA01000041">
    <property type="protein sequence ID" value="RDE49457.1"/>
    <property type="molecule type" value="Genomic_DNA"/>
</dbReference>
<gene>
    <name evidence="1" type="ORF">DVS81_16400</name>
</gene>
<reference evidence="1 2" key="1">
    <citation type="submission" date="2018-05" db="EMBL/GenBank/DDBJ databases">
        <title>Integrated omic analyses show evidence that a Ca. Accumulibacter phosphatis strain performs denitrification under micro-aerobic conditions.</title>
        <authorList>
            <person name="Camejo P.Y."/>
            <person name="Katherine M.D."/>
            <person name="Daniel N.R."/>
        </authorList>
    </citation>
    <scope>NUCLEOTIDE SEQUENCE [LARGE SCALE GENOMIC DNA]</scope>
    <source>
        <strain evidence="1">UW-LDO-IC</strain>
    </source>
</reference>
<comment type="caution">
    <text evidence="1">The sequence shown here is derived from an EMBL/GenBank/DDBJ whole genome shotgun (WGS) entry which is preliminary data.</text>
</comment>
<dbReference type="AlphaFoldDB" id="A0A369XML8"/>
<evidence type="ECO:0000313" key="1">
    <source>
        <dbReference type="EMBL" id="RDE49457.1"/>
    </source>
</evidence>
<protein>
    <submittedName>
        <fullName evidence="1">Uncharacterized protein</fullName>
    </submittedName>
</protein>
<proteinExistence type="predicted"/>